<dbReference type="SUPFAM" id="SSF51412">
    <property type="entry name" value="Inosine monophosphate dehydrogenase (IMPDH)"/>
    <property type="match status" value="1"/>
</dbReference>
<dbReference type="AlphaFoldDB" id="A0A838Y4B7"/>
<dbReference type="RefSeq" id="WP_181761900.1">
    <property type="nucleotide sequence ID" value="NZ_JACEON010000023.1"/>
</dbReference>
<name>A0A838Y4B7_9HYPH</name>
<dbReference type="Proteomes" id="UP000559404">
    <property type="component" value="Unassembled WGS sequence"/>
</dbReference>
<sequence length="66" mass="6445">MTGNGLETPLTRALGCRHPVVQTAMGWVADPKLVAATTNAGGFGFLAAASIPPGGIDAAIAAVKAA</sequence>
<dbReference type="InterPro" id="IPR013785">
    <property type="entry name" value="Aldolase_TIM"/>
</dbReference>
<dbReference type="Gene3D" id="3.20.20.70">
    <property type="entry name" value="Aldolase class I"/>
    <property type="match status" value="1"/>
</dbReference>
<keyword evidence="1" id="KW-0560">Oxidoreductase</keyword>
<gene>
    <name evidence="1" type="ORF">H1W37_18735</name>
</gene>
<proteinExistence type="predicted"/>
<evidence type="ECO:0000313" key="2">
    <source>
        <dbReference type="Proteomes" id="UP000559404"/>
    </source>
</evidence>
<reference evidence="1 2" key="2">
    <citation type="submission" date="2020-08" db="EMBL/GenBank/DDBJ databases">
        <title>Stappia taiwanensis sp. nov., isolated from a coastal thermal spring.</title>
        <authorList>
            <person name="Kampfer P."/>
        </authorList>
    </citation>
    <scope>NUCLEOTIDE SEQUENCE [LARGE SCALE GENOMIC DNA]</scope>
    <source>
        <strain evidence="1 2">DSM 23284</strain>
    </source>
</reference>
<keyword evidence="2" id="KW-1185">Reference proteome</keyword>
<organism evidence="1 2">
    <name type="scientific">Stappia taiwanensis</name>
    <dbReference type="NCBI Taxonomy" id="992267"/>
    <lineage>
        <taxon>Bacteria</taxon>
        <taxon>Pseudomonadati</taxon>
        <taxon>Pseudomonadota</taxon>
        <taxon>Alphaproteobacteria</taxon>
        <taxon>Hyphomicrobiales</taxon>
        <taxon>Stappiaceae</taxon>
        <taxon>Stappia</taxon>
    </lineage>
</organism>
<dbReference type="PANTHER" id="PTHR32332">
    <property type="entry name" value="2-NITROPROPANE DIOXYGENASE"/>
    <property type="match status" value="1"/>
</dbReference>
<reference evidence="1 2" key="1">
    <citation type="submission" date="2020-07" db="EMBL/GenBank/DDBJ databases">
        <authorList>
            <person name="Li M."/>
        </authorList>
    </citation>
    <scope>NUCLEOTIDE SEQUENCE [LARGE SCALE GENOMIC DNA]</scope>
    <source>
        <strain evidence="1 2">DSM 23284</strain>
    </source>
</reference>
<keyword evidence="1" id="KW-0503">Monooxygenase</keyword>
<feature type="non-terminal residue" evidence="1">
    <location>
        <position position="66"/>
    </location>
</feature>
<dbReference type="GO" id="GO:0004497">
    <property type="term" value="F:monooxygenase activity"/>
    <property type="evidence" value="ECO:0007669"/>
    <property type="project" value="UniProtKB-KW"/>
</dbReference>
<accession>A0A838Y4B7</accession>
<evidence type="ECO:0000313" key="1">
    <source>
        <dbReference type="EMBL" id="MBA4613700.1"/>
    </source>
</evidence>
<comment type="caution">
    <text evidence="1">The sequence shown here is derived from an EMBL/GenBank/DDBJ whole genome shotgun (WGS) entry which is preliminary data.</text>
</comment>
<dbReference type="Pfam" id="PF03060">
    <property type="entry name" value="NMO"/>
    <property type="match status" value="1"/>
</dbReference>
<dbReference type="PANTHER" id="PTHR32332:SF20">
    <property type="entry name" value="2-NITROPROPANE DIOXYGENASE-LIKE PROTEIN"/>
    <property type="match status" value="1"/>
</dbReference>
<protein>
    <submittedName>
        <fullName evidence="1">Nitronate monooxygenase</fullName>
    </submittedName>
</protein>
<dbReference type="EMBL" id="JACEON010000023">
    <property type="protein sequence ID" value="MBA4613700.1"/>
    <property type="molecule type" value="Genomic_DNA"/>
</dbReference>